<sequence length="72" mass="8573">KGGNLRKRRRNVVAKDHRGSSEFWHRTRSINRVKEEEEEIQENANILRTSKLKDNTNKSRAICLRNVKKIMK</sequence>
<feature type="region of interest" description="Disordered" evidence="1">
    <location>
        <begin position="1"/>
        <end position="21"/>
    </location>
</feature>
<organism evidence="2 3">
    <name type="scientific">Parasponia andersonii</name>
    <name type="common">Sponia andersonii</name>
    <dbReference type="NCBI Taxonomy" id="3476"/>
    <lineage>
        <taxon>Eukaryota</taxon>
        <taxon>Viridiplantae</taxon>
        <taxon>Streptophyta</taxon>
        <taxon>Embryophyta</taxon>
        <taxon>Tracheophyta</taxon>
        <taxon>Spermatophyta</taxon>
        <taxon>Magnoliopsida</taxon>
        <taxon>eudicotyledons</taxon>
        <taxon>Gunneridae</taxon>
        <taxon>Pentapetalae</taxon>
        <taxon>rosids</taxon>
        <taxon>fabids</taxon>
        <taxon>Rosales</taxon>
        <taxon>Cannabaceae</taxon>
        <taxon>Parasponia</taxon>
    </lineage>
</organism>
<reference evidence="3" key="1">
    <citation type="submission" date="2016-06" db="EMBL/GenBank/DDBJ databases">
        <title>Parallel loss of symbiosis genes in relatives of nitrogen-fixing non-legume Parasponia.</title>
        <authorList>
            <person name="Van Velzen R."/>
            <person name="Holmer R."/>
            <person name="Bu F."/>
            <person name="Rutten L."/>
            <person name="Van Zeijl A."/>
            <person name="Liu W."/>
            <person name="Santuari L."/>
            <person name="Cao Q."/>
            <person name="Sharma T."/>
            <person name="Shen D."/>
            <person name="Roswanjaya Y."/>
            <person name="Wardhani T."/>
            <person name="Kalhor M.S."/>
            <person name="Jansen J."/>
            <person name="Van den Hoogen J."/>
            <person name="Gungor B."/>
            <person name="Hartog M."/>
            <person name="Hontelez J."/>
            <person name="Verver J."/>
            <person name="Yang W.-C."/>
            <person name="Schijlen E."/>
            <person name="Repin R."/>
            <person name="Schilthuizen M."/>
            <person name="Schranz E."/>
            <person name="Heidstra R."/>
            <person name="Miyata K."/>
            <person name="Fedorova E."/>
            <person name="Kohlen W."/>
            <person name="Bisseling T."/>
            <person name="Smit S."/>
            <person name="Geurts R."/>
        </authorList>
    </citation>
    <scope>NUCLEOTIDE SEQUENCE [LARGE SCALE GENOMIC DNA]</scope>
    <source>
        <strain evidence="3">cv. WU1-14</strain>
    </source>
</reference>
<feature type="non-terminal residue" evidence="2">
    <location>
        <position position="1"/>
    </location>
</feature>
<dbReference type="EMBL" id="JXTB01000112">
    <property type="protein sequence ID" value="PON62463.1"/>
    <property type="molecule type" value="Genomic_DNA"/>
</dbReference>
<comment type="caution">
    <text evidence="2">The sequence shown here is derived from an EMBL/GenBank/DDBJ whole genome shotgun (WGS) entry which is preliminary data.</text>
</comment>
<accession>A0A2P5CN42</accession>
<evidence type="ECO:0000256" key="1">
    <source>
        <dbReference type="SAM" id="MobiDB-lite"/>
    </source>
</evidence>
<name>A0A2P5CN42_PARAD</name>
<gene>
    <name evidence="2" type="ORF">PanWU01x14_137840</name>
</gene>
<dbReference type="Proteomes" id="UP000237105">
    <property type="component" value="Unassembled WGS sequence"/>
</dbReference>
<feature type="compositionally biased region" description="Basic residues" evidence="1">
    <location>
        <begin position="1"/>
        <end position="12"/>
    </location>
</feature>
<evidence type="ECO:0000313" key="3">
    <source>
        <dbReference type="Proteomes" id="UP000237105"/>
    </source>
</evidence>
<proteinExistence type="predicted"/>
<protein>
    <submittedName>
        <fullName evidence="2">Uncharacterized protein</fullName>
    </submittedName>
</protein>
<dbReference type="AlphaFoldDB" id="A0A2P5CN42"/>
<keyword evidence="3" id="KW-1185">Reference proteome</keyword>
<evidence type="ECO:0000313" key="2">
    <source>
        <dbReference type="EMBL" id="PON62463.1"/>
    </source>
</evidence>